<keyword evidence="2" id="KW-0560">Oxidoreductase</keyword>
<evidence type="ECO:0000256" key="1">
    <source>
        <dbReference type="ARBA" id="ARBA00006484"/>
    </source>
</evidence>
<dbReference type="Gene3D" id="3.40.50.720">
    <property type="entry name" value="NAD(P)-binding Rossmann-like Domain"/>
    <property type="match status" value="1"/>
</dbReference>
<protein>
    <submittedName>
        <fullName evidence="5">SDR family oxidoreductase</fullName>
    </submittedName>
</protein>
<dbReference type="InterPro" id="IPR036291">
    <property type="entry name" value="NAD(P)-bd_dom_sf"/>
</dbReference>
<evidence type="ECO:0000256" key="3">
    <source>
        <dbReference type="RuleBase" id="RU000363"/>
    </source>
</evidence>
<comment type="caution">
    <text evidence="5">The sequence shown here is derived from an EMBL/GenBank/DDBJ whole genome shotgun (WGS) entry which is preliminary data.</text>
</comment>
<dbReference type="PRINTS" id="PR00080">
    <property type="entry name" value="SDRFAMILY"/>
</dbReference>
<reference evidence="5 6" key="1">
    <citation type="journal article" date="2019" name="Int. J. Syst. Evol. Microbiol.">
        <title>The Global Catalogue of Microorganisms (GCM) 10K type strain sequencing project: providing services to taxonomists for standard genome sequencing and annotation.</title>
        <authorList>
            <consortium name="The Broad Institute Genomics Platform"/>
            <consortium name="The Broad Institute Genome Sequencing Center for Infectious Disease"/>
            <person name="Wu L."/>
            <person name="Ma J."/>
        </authorList>
    </citation>
    <scope>NUCLEOTIDE SEQUENCE [LARGE SCALE GENOMIC DNA]</scope>
    <source>
        <strain evidence="5 6">JCM 15503</strain>
    </source>
</reference>
<dbReference type="PANTHER" id="PTHR44196">
    <property type="entry name" value="DEHYDROGENASE/REDUCTASE SDR FAMILY MEMBER 7B"/>
    <property type="match status" value="1"/>
</dbReference>
<dbReference type="InterPro" id="IPR002347">
    <property type="entry name" value="SDR_fam"/>
</dbReference>
<organism evidence="5 6">
    <name type="scientific">Ideonella azotifigens</name>
    <dbReference type="NCBI Taxonomy" id="513160"/>
    <lineage>
        <taxon>Bacteria</taxon>
        <taxon>Pseudomonadati</taxon>
        <taxon>Pseudomonadota</taxon>
        <taxon>Betaproteobacteria</taxon>
        <taxon>Burkholderiales</taxon>
        <taxon>Sphaerotilaceae</taxon>
        <taxon>Ideonella</taxon>
    </lineage>
</organism>
<dbReference type="Pfam" id="PF00106">
    <property type="entry name" value="adh_short"/>
    <property type="match status" value="1"/>
</dbReference>
<gene>
    <name evidence="5" type="ORF">GCM10009107_51550</name>
</gene>
<sequence>MNKPSNTALITGASSGIGLELAKIHARQGGDLVLVARSRDKLDALKLALEAAHGISATVIAEDLAKPGAAQRIFEQTQAQGLVIDVLVNNAGFGGHGLFHEQRLADAQAMMQVNMAALTELTHAFLKGMVQRQRGRILNVSSTASFMPGPLQAVYYATKAYVTSFTQAIAEEVAAHGVTATALCPGAVATGFVAAGNLQGVDLWKQAKSAQSVAQCGYDAMQRGELVAFNEGRLRFMLNWIVPLLPRKVVLKMSRQAMEKGNDMPAGLHSGGTR</sequence>
<dbReference type="PANTHER" id="PTHR44196:SF2">
    <property type="entry name" value="SHORT-CHAIN DEHYDROGENASE-RELATED"/>
    <property type="match status" value="1"/>
</dbReference>
<dbReference type="InterPro" id="IPR057326">
    <property type="entry name" value="KR_dom"/>
</dbReference>
<dbReference type="EMBL" id="BAAAEW010000042">
    <property type="protein sequence ID" value="GAA0764899.1"/>
    <property type="molecule type" value="Genomic_DNA"/>
</dbReference>
<dbReference type="PIRSF" id="PIRSF000126">
    <property type="entry name" value="11-beta-HSD1"/>
    <property type="match status" value="1"/>
</dbReference>
<name>A0ABN1KEY3_9BURK</name>
<evidence type="ECO:0000313" key="6">
    <source>
        <dbReference type="Proteomes" id="UP001500279"/>
    </source>
</evidence>
<dbReference type="Proteomes" id="UP001500279">
    <property type="component" value="Unassembled WGS sequence"/>
</dbReference>
<comment type="similarity">
    <text evidence="1 3">Belongs to the short-chain dehydrogenases/reductases (SDR) family.</text>
</comment>
<evidence type="ECO:0000313" key="5">
    <source>
        <dbReference type="EMBL" id="GAA0764899.1"/>
    </source>
</evidence>
<dbReference type="SUPFAM" id="SSF51735">
    <property type="entry name" value="NAD(P)-binding Rossmann-fold domains"/>
    <property type="match status" value="1"/>
</dbReference>
<dbReference type="PRINTS" id="PR00081">
    <property type="entry name" value="GDHRDH"/>
</dbReference>
<dbReference type="RefSeq" id="WP_141290235.1">
    <property type="nucleotide sequence ID" value="NZ_BAAAEW010000042.1"/>
</dbReference>
<dbReference type="SMART" id="SM00822">
    <property type="entry name" value="PKS_KR"/>
    <property type="match status" value="1"/>
</dbReference>
<evidence type="ECO:0000256" key="2">
    <source>
        <dbReference type="ARBA" id="ARBA00023002"/>
    </source>
</evidence>
<accession>A0ABN1KEY3</accession>
<evidence type="ECO:0000259" key="4">
    <source>
        <dbReference type="SMART" id="SM00822"/>
    </source>
</evidence>
<feature type="domain" description="Ketoreductase" evidence="4">
    <location>
        <begin position="6"/>
        <end position="192"/>
    </location>
</feature>
<keyword evidence="6" id="KW-1185">Reference proteome</keyword>
<proteinExistence type="inferred from homology"/>